<reference evidence="1 2" key="1">
    <citation type="submission" date="2017-02" db="EMBL/GenBank/DDBJ databases">
        <title>Draft genome of Saccharomonospora sp. 154.</title>
        <authorList>
            <person name="Alonso-Carmona G.S."/>
            <person name="De La Haba R."/>
            <person name="Vera-Gargallo B."/>
            <person name="Sandoval-Trujillo A.H."/>
            <person name="Ramirez-Duran N."/>
            <person name="Ventosa A."/>
        </authorList>
    </citation>
    <scope>NUCLEOTIDE SEQUENCE [LARGE SCALE GENOMIC DNA]</scope>
    <source>
        <strain evidence="1 2">LRS4.154</strain>
    </source>
</reference>
<organism evidence="1 2">
    <name type="scientific">Saccharomonospora piscinae</name>
    <dbReference type="NCBI Taxonomy" id="687388"/>
    <lineage>
        <taxon>Bacteria</taxon>
        <taxon>Bacillati</taxon>
        <taxon>Actinomycetota</taxon>
        <taxon>Actinomycetes</taxon>
        <taxon>Pseudonocardiales</taxon>
        <taxon>Pseudonocardiaceae</taxon>
        <taxon>Saccharomonospora</taxon>
    </lineage>
</organism>
<gene>
    <name evidence="1" type="ORF">B1813_20915</name>
</gene>
<dbReference type="STRING" id="1962155.B1813_20915"/>
<keyword evidence="2" id="KW-1185">Reference proteome</keyword>
<sequence>MELPANGDLDDSPARLAALAEDAVRALALRTSGPVDGDVLASPGEMYEVLGSMKLLVDHLARCVPELATWLEQCLWCGRVGGRDPEVYGATAESIFEVTSALARAHRLGVGLSRELQTAQAASTDLVVSE</sequence>
<accession>A0A1V8ZWT2</accession>
<dbReference type="RefSeq" id="WP_081194842.1">
    <property type="nucleotide sequence ID" value="NZ_MWIH01000009.1"/>
</dbReference>
<dbReference type="AlphaFoldDB" id="A0A1V8ZWT2"/>
<dbReference type="EMBL" id="MWIH01000009">
    <property type="protein sequence ID" value="OQO89407.1"/>
    <property type="molecule type" value="Genomic_DNA"/>
</dbReference>
<proteinExistence type="predicted"/>
<dbReference type="Proteomes" id="UP000192591">
    <property type="component" value="Unassembled WGS sequence"/>
</dbReference>
<evidence type="ECO:0000313" key="2">
    <source>
        <dbReference type="Proteomes" id="UP000192591"/>
    </source>
</evidence>
<evidence type="ECO:0000313" key="1">
    <source>
        <dbReference type="EMBL" id="OQO89407.1"/>
    </source>
</evidence>
<name>A0A1V8ZWT2_SACPI</name>
<comment type="caution">
    <text evidence="1">The sequence shown here is derived from an EMBL/GenBank/DDBJ whole genome shotgun (WGS) entry which is preliminary data.</text>
</comment>
<protein>
    <submittedName>
        <fullName evidence="1">Uncharacterized protein</fullName>
    </submittedName>
</protein>